<dbReference type="Proteomes" id="UP001163223">
    <property type="component" value="Chromosome"/>
</dbReference>
<proteinExistence type="predicted"/>
<accession>A0ACD4NHP3</accession>
<protein>
    <submittedName>
        <fullName evidence="1">N-acetylglucosamine kinase</fullName>
    </submittedName>
</protein>
<reference evidence="1" key="1">
    <citation type="submission" date="2022-11" db="EMBL/GenBank/DDBJ databases">
        <title>beta-Carotene-producing bacterium, Jeongeuplla avenae sp. nov., alleviates the salt stress of Arabidopsis seedlings.</title>
        <authorList>
            <person name="Jiang L."/>
            <person name="Lee J."/>
        </authorList>
    </citation>
    <scope>NUCLEOTIDE SEQUENCE</scope>
    <source>
        <strain evidence="1">DY_R2A_6</strain>
    </source>
</reference>
<evidence type="ECO:0000313" key="1">
    <source>
        <dbReference type="EMBL" id="WAJ26296.1"/>
    </source>
</evidence>
<keyword evidence="2" id="KW-1185">Reference proteome</keyword>
<keyword evidence="1" id="KW-0418">Kinase</keyword>
<evidence type="ECO:0000313" key="2">
    <source>
        <dbReference type="Proteomes" id="UP001163223"/>
    </source>
</evidence>
<gene>
    <name evidence="1" type="ORF">OXU80_15470</name>
</gene>
<sequence>MSDVLLVGVDGGGTACRVRVRRPDGAFIGEAEGGTANVFAGLDPALAMIVATTERALERSGLGTADLGRCFAGLGLAGANMPSVAEALHARRLPFAAFGLETDAVTACRGAFAGGEGGIAILGTGTAYCVRARGRLTLLGGWGMLVSDQGSGADLGRRALAAALLALDGAKPRTPFCDAVLARFDNSAEATVEFARTALPRDFGRLAPLVWDHAEAGDPAADRLIADSLLDIEPMLRRMIELGAPAIALLGGQAPRYRPRLPPDLAARLAEPAGDAMEGGIDLARSVWRAKGGAA</sequence>
<name>A0ACD4NHP3_9HYPH</name>
<dbReference type="EMBL" id="CP113520">
    <property type="protein sequence ID" value="WAJ26296.1"/>
    <property type="molecule type" value="Genomic_DNA"/>
</dbReference>
<keyword evidence="1" id="KW-0808">Transferase</keyword>
<organism evidence="1 2">
    <name type="scientific">Antarcticirhabdus aurantiaca</name>
    <dbReference type="NCBI Taxonomy" id="2606717"/>
    <lineage>
        <taxon>Bacteria</taxon>
        <taxon>Pseudomonadati</taxon>
        <taxon>Pseudomonadota</taxon>
        <taxon>Alphaproteobacteria</taxon>
        <taxon>Hyphomicrobiales</taxon>
        <taxon>Aurantimonadaceae</taxon>
        <taxon>Antarcticirhabdus</taxon>
    </lineage>
</organism>